<organism evidence="1 2">
    <name type="scientific">Trichinella zimbabwensis</name>
    <dbReference type="NCBI Taxonomy" id="268475"/>
    <lineage>
        <taxon>Eukaryota</taxon>
        <taxon>Metazoa</taxon>
        <taxon>Ecdysozoa</taxon>
        <taxon>Nematoda</taxon>
        <taxon>Enoplea</taxon>
        <taxon>Dorylaimia</taxon>
        <taxon>Trichinellida</taxon>
        <taxon>Trichinellidae</taxon>
        <taxon>Trichinella</taxon>
    </lineage>
</organism>
<evidence type="ECO:0000313" key="1">
    <source>
        <dbReference type="EMBL" id="KRZ12978.1"/>
    </source>
</evidence>
<dbReference type="Proteomes" id="UP000055024">
    <property type="component" value="Unassembled WGS sequence"/>
</dbReference>
<keyword evidence="2" id="KW-1185">Reference proteome</keyword>
<evidence type="ECO:0000313" key="2">
    <source>
        <dbReference type="Proteomes" id="UP000055024"/>
    </source>
</evidence>
<gene>
    <name evidence="1" type="ORF">T11_3850</name>
</gene>
<comment type="caution">
    <text evidence="1">The sequence shown here is derived from an EMBL/GenBank/DDBJ whole genome shotgun (WGS) entry which is preliminary data.</text>
</comment>
<dbReference type="EMBL" id="JYDP01000036">
    <property type="protein sequence ID" value="KRZ12978.1"/>
    <property type="molecule type" value="Genomic_DNA"/>
</dbReference>
<sequence>MAIFLFQKFACDFISFIGNNFSLTLSVYGSDAISIAKSPIRRLPSNRPIREKQRDFPLTVAVRNKATSGRNCIKFDAVRG</sequence>
<dbReference type="AlphaFoldDB" id="A0A0V1HSD6"/>
<protein>
    <submittedName>
        <fullName evidence="1">Uncharacterized protein</fullName>
    </submittedName>
</protein>
<name>A0A0V1HSD6_9BILA</name>
<proteinExistence type="predicted"/>
<accession>A0A0V1HSD6</accession>
<reference evidence="1 2" key="1">
    <citation type="submission" date="2015-01" db="EMBL/GenBank/DDBJ databases">
        <title>Evolution of Trichinella species and genotypes.</title>
        <authorList>
            <person name="Korhonen P.K."/>
            <person name="Edoardo P."/>
            <person name="Giuseppe L.R."/>
            <person name="Gasser R.B."/>
        </authorList>
    </citation>
    <scope>NUCLEOTIDE SEQUENCE [LARGE SCALE GENOMIC DNA]</scope>
    <source>
        <strain evidence="1">ISS1029</strain>
    </source>
</reference>